<protein>
    <submittedName>
        <fullName evidence="1">Integrase catalytic domain-containing protein</fullName>
    </submittedName>
</protein>
<accession>A0A8X6GTG2</accession>
<name>A0A8X6GTG2_TRICU</name>
<keyword evidence="2" id="KW-1185">Reference proteome</keyword>
<dbReference type="EMBL" id="BMAO01006732">
    <property type="protein sequence ID" value="GFR10981.1"/>
    <property type="molecule type" value="Genomic_DNA"/>
</dbReference>
<evidence type="ECO:0000313" key="1">
    <source>
        <dbReference type="EMBL" id="GFR10981.1"/>
    </source>
</evidence>
<dbReference type="PANTHER" id="PTHR22955:SF77">
    <property type="entry name" value="ASPARTIC PUTATIVE DOMAIN-CONTAINING PROTEIN-RELATED"/>
    <property type="match status" value="1"/>
</dbReference>
<reference evidence="1" key="1">
    <citation type="submission" date="2020-07" db="EMBL/GenBank/DDBJ databases">
        <title>Multicomponent nature underlies the extraordinary mechanical properties of spider dragline silk.</title>
        <authorList>
            <person name="Kono N."/>
            <person name="Nakamura H."/>
            <person name="Mori M."/>
            <person name="Yoshida Y."/>
            <person name="Ohtoshi R."/>
            <person name="Malay A.D."/>
            <person name="Moran D.A.P."/>
            <person name="Tomita M."/>
            <person name="Numata K."/>
            <person name="Arakawa K."/>
        </authorList>
    </citation>
    <scope>NUCLEOTIDE SEQUENCE</scope>
</reference>
<evidence type="ECO:0000313" key="2">
    <source>
        <dbReference type="Proteomes" id="UP000887116"/>
    </source>
</evidence>
<dbReference type="Pfam" id="PF05380">
    <property type="entry name" value="Peptidase_A17"/>
    <property type="match status" value="1"/>
</dbReference>
<organism evidence="1 2">
    <name type="scientific">Trichonephila clavata</name>
    <name type="common">Joro spider</name>
    <name type="synonym">Nephila clavata</name>
    <dbReference type="NCBI Taxonomy" id="2740835"/>
    <lineage>
        <taxon>Eukaryota</taxon>
        <taxon>Metazoa</taxon>
        <taxon>Ecdysozoa</taxon>
        <taxon>Arthropoda</taxon>
        <taxon>Chelicerata</taxon>
        <taxon>Arachnida</taxon>
        <taxon>Araneae</taxon>
        <taxon>Araneomorphae</taxon>
        <taxon>Entelegynae</taxon>
        <taxon>Araneoidea</taxon>
        <taxon>Nephilidae</taxon>
        <taxon>Trichonephila</taxon>
    </lineage>
</organism>
<comment type="caution">
    <text evidence="1">The sequence shown here is derived from an EMBL/GenBank/DDBJ whole genome shotgun (WGS) entry which is preliminary data.</text>
</comment>
<dbReference type="PANTHER" id="PTHR22955">
    <property type="entry name" value="RETROTRANSPOSON"/>
    <property type="match status" value="1"/>
</dbReference>
<dbReference type="OrthoDB" id="6431579at2759"/>
<dbReference type="AlphaFoldDB" id="A0A8X6GTG2"/>
<proteinExistence type="predicted"/>
<gene>
    <name evidence="1" type="primary">AVEN_60395_1</name>
    <name evidence="1" type="ORF">TNCT_271011</name>
</gene>
<dbReference type="InterPro" id="IPR008042">
    <property type="entry name" value="Retrotrans_Pao"/>
</dbReference>
<dbReference type="Proteomes" id="UP000887116">
    <property type="component" value="Unassembled WGS sequence"/>
</dbReference>
<sequence length="494" mass="57072">MSSILSYKKKRAAFKSSTTKLLKRIEESKDSVDSSELDDLLNLSQSKIDNVKILDDQIVDLIDVNDIETEIERSEEYYEKLITNRCMLQRKMNDLSLGLRLFLRKELLCKELAKLINSGRKNRRENLNYYRENSSATELLANSQTIVQAVLEIRKEANAYGFNQSSPRSKRGVAAGNEDKTTTKIRIVFDGSSHGENQLSLNDCLNSGVKSNPDLLELILKFREDPIAAVARIFDPERFLSPVVIRMKILLQDIWTSGIDWNEELPCSLKSKWTELCSEIPELKYISISRYYLWNMKNEIESVALHSFSDNSKRGYGCVIYLQIVCKNGTIGTSFVASKIYCWVTSRPDRFKPFIKNNVEEIQKLSTSSDWNHCQGKENPVDFLTRGLSVKNLKKCDALWNGPHWLHQPEENWPKSEVEGVEERNLELRKKSEKTIQNHLILDPNDHVLNLKKYSILNKVLRVIAWILRFLTNSRRNNIKDSYLQANEIELAEI</sequence>